<dbReference type="AlphaFoldDB" id="B0CG87"/>
<dbReference type="InterPro" id="IPR002939">
    <property type="entry name" value="DnaJ_C"/>
</dbReference>
<reference evidence="10 11" key="1">
    <citation type="journal article" date="2008" name="Proc. Natl. Acad. Sci. U.S.A.">
        <title>Niche adaptation and genome expansion in the chlorophyll d-producing cyanobacterium Acaryochloris marina.</title>
        <authorList>
            <person name="Swingley W.D."/>
            <person name="Chen M."/>
            <person name="Cheung P.C."/>
            <person name="Conrad A.L."/>
            <person name="Dejesa L.C."/>
            <person name="Hao J."/>
            <person name="Honchak B.M."/>
            <person name="Karbach L.E."/>
            <person name="Kurdoglu A."/>
            <person name="Lahiri S."/>
            <person name="Mastrian S.D."/>
            <person name="Miyashita H."/>
            <person name="Page L."/>
            <person name="Ramakrishna P."/>
            <person name="Satoh S."/>
            <person name="Sattley W.M."/>
            <person name="Shimada Y."/>
            <person name="Taylor H.L."/>
            <person name="Tomo T."/>
            <person name="Tsuchiya T."/>
            <person name="Wang Z.T."/>
            <person name="Raymond J."/>
            <person name="Mimuro M."/>
            <person name="Blankenship R.E."/>
            <person name="Touchman J.W."/>
        </authorList>
    </citation>
    <scope>NUCLEOTIDE SEQUENCE [LARGE SCALE GENOMIC DNA]</scope>
    <source>
        <strain evidence="11">MBIC 11017</strain>
    </source>
</reference>
<dbReference type="SUPFAM" id="SSF46565">
    <property type="entry name" value="Chaperone J-domain"/>
    <property type="match status" value="1"/>
</dbReference>
<dbReference type="GO" id="GO:0006260">
    <property type="term" value="P:DNA replication"/>
    <property type="evidence" value="ECO:0007669"/>
    <property type="project" value="UniProtKB-KW"/>
</dbReference>
<proteinExistence type="predicted"/>
<evidence type="ECO:0000256" key="1">
    <source>
        <dbReference type="ARBA" id="ARBA00022705"/>
    </source>
</evidence>
<dbReference type="PANTHER" id="PTHR43096">
    <property type="entry name" value="DNAJ HOMOLOG 1, MITOCHONDRIAL-RELATED"/>
    <property type="match status" value="1"/>
</dbReference>
<dbReference type="GO" id="GO:0008270">
    <property type="term" value="F:zinc ion binding"/>
    <property type="evidence" value="ECO:0007669"/>
    <property type="project" value="UniProtKB-KW"/>
</dbReference>
<dbReference type="InterPro" id="IPR018253">
    <property type="entry name" value="DnaJ_domain_CS"/>
</dbReference>
<feature type="region of interest" description="Disordered" evidence="8">
    <location>
        <begin position="125"/>
        <end position="147"/>
    </location>
</feature>
<protein>
    <submittedName>
        <fullName evidence="10">DnaJ-like protein</fullName>
    </submittedName>
</protein>
<keyword evidence="11" id="KW-1185">Reference proteome</keyword>
<dbReference type="eggNOG" id="COG0484">
    <property type="taxonomic scope" value="Bacteria"/>
</dbReference>
<dbReference type="PROSITE" id="PS50076">
    <property type="entry name" value="DNAJ_2"/>
    <property type="match status" value="1"/>
</dbReference>
<organism evidence="10 11">
    <name type="scientific">Acaryochloris marina (strain MBIC 11017)</name>
    <dbReference type="NCBI Taxonomy" id="329726"/>
    <lineage>
        <taxon>Bacteria</taxon>
        <taxon>Bacillati</taxon>
        <taxon>Cyanobacteriota</taxon>
        <taxon>Cyanophyceae</taxon>
        <taxon>Acaryochloridales</taxon>
        <taxon>Acaryochloridaceae</taxon>
        <taxon>Acaryochloris</taxon>
    </lineage>
</organism>
<evidence type="ECO:0000313" key="11">
    <source>
        <dbReference type="Proteomes" id="UP000000268"/>
    </source>
</evidence>
<evidence type="ECO:0000256" key="3">
    <source>
        <dbReference type="ARBA" id="ARBA00022737"/>
    </source>
</evidence>
<evidence type="ECO:0000256" key="8">
    <source>
        <dbReference type="SAM" id="MobiDB-lite"/>
    </source>
</evidence>
<dbReference type="Pfam" id="PF01556">
    <property type="entry name" value="DnaJ_C"/>
    <property type="match status" value="1"/>
</dbReference>
<dbReference type="SMART" id="SM00271">
    <property type="entry name" value="DnaJ"/>
    <property type="match status" value="1"/>
</dbReference>
<dbReference type="OrthoDB" id="9779889at2"/>
<dbReference type="Gene3D" id="1.10.287.110">
    <property type="entry name" value="DnaJ domain"/>
    <property type="match status" value="1"/>
</dbReference>
<dbReference type="KEGG" id="amr:AM1_5693"/>
<dbReference type="PRINTS" id="PR00625">
    <property type="entry name" value="JDOMAIN"/>
</dbReference>
<name>B0CG87_ACAM1</name>
<dbReference type="EMBL" id="CP000828">
    <property type="protein sequence ID" value="ABW30640.1"/>
    <property type="molecule type" value="Genomic_DNA"/>
</dbReference>
<dbReference type="GO" id="GO:0042026">
    <property type="term" value="P:protein refolding"/>
    <property type="evidence" value="ECO:0007669"/>
    <property type="project" value="TreeGrafter"/>
</dbReference>
<dbReference type="Proteomes" id="UP000000268">
    <property type="component" value="Chromosome"/>
</dbReference>
<evidence type="ECO:0000256" key="2">
    <source>
        <dbReference type="ARBA" id="ARBA00022723"/>
    </source>
</evidence>
<dbReference type="InterPro" id="IPR008971">
    <property type="entry name" value="HSP40/DnaJ_pept-bd"/>
</dbReference>
<dbReference type="GO" id="GO:0051082">
    <property type="term" value="F:unfolded protein binding"/>
    <property type="evidence" value="ECO:0007669"/>
    <property type="project" value="InterPro"/>
</dbReference>
<dbReference type="CDD" id="cd10747">
    <property type="entry name" value="DnaJ_C"/>
    <property type="match status" value="1"/>
</dbReference>
<feature type="domain" description="J" evidence="9">
    <location>
        <begin position="6"/>
        <end position="71"/>
    </location>
</feature>
<evidence type="ECO:0000256" key="6">
    <source>
        <dbReference type="ARBA" id="ARBA00023016"/>
    </source>
</evidence>
<dbReference type="SMR" id="B0CG87"/>
<sequence length="314" mass="35710">MQNFRNYYDILKVSKEASTEEIKRSYRKLARQYHPDLNPGDKAAEEQFKTISEAYDVLSDVEKRSKYDQFGQYWQQQGFQKSSSPQSTKKWGGQTNPFVSDKVDFSEFADFQEFLDQLLERPYGKKSNARKQTRKKPKSSSVGQRDAEARLTLPLEKAYAGGRERIRLEDGRSLEVSMPMGMVSGQRIRLKGQGTSGGDLYLKIDVSPHAFYRLEGNDIICELPITCAEAILGGQIEAPTLDGWVKVTIPSGVRSGQRLRLGGKGYPASNGKRGDQLVEIRIESPKNISPRERELYEQIRQIETYKPRANLPIM</sequence>
<keyword evidence="7" id="KW-0143">Chaperone</keyword>
<keyword evidence="6" id="KW-0346">Stress response</keyword>
<keyword evidence="3" id="KW-0677">Repeat</keyword>
<dbReference type="InterPro" id="IPR036869">
    <property type="entry name" value="J_dom_sf"/>
</dbReference>
<dbReference type="CDD" id="cd06257">
    <property type="entry name" value="DnaJ"/>
    <property type="match status" value="1"/>
</dbReference>
<evidence type="ECO:0000313" key="10">
    <source>
        <dbReference type="EMBL" id="ABW30640.1"/>
    </source>
</evidence>
<dbReference type="RefSeq" id="WP_012165855.1">
    <property type="nucleotide sequence ID" value="NC_009925.1"/>
</dbReference>
<keyword evidence="4" id="KW-0863">Zinc-finger</keyword>
<dbReference type="Pfam" id="PF00226">
    <property type="entry name" value="DnaJ"/>
    <property type="match status" value="1"/>
</dbReference>
<keyword evidence="2" id="KW-0479">Metal-binding</keyword>
<feature type="compositionally biased region" description="Basic residues" evidence="8">
    <location>
        <begin position="127"/>
        <end position="138"/>
    </location>
</feature>
<dbReference type="SUPFAM" id="SSF49493">
    <property type="entry name" value="HSP40/DnaJ peptide-binding domain"/>
    <property type="match status" value="2"/>
</dbReference>
<dbReference type="HOGENOM" id="CLU_017633_0_0_3"/>
<evidence type="ECO:0000259" key="9">
    <source>
        <dbReference type="PROSITE" id="PS50076"/>
    </source>
</evidence>
<accession>B0CG87</accession>
<dbReference type="STRING" id="329726.AM1_5693"/>
<keyword evidence="5" id="KW-0862">Zinc</keyword>
<dbReference type="FunFam" id="2.60.260.20:FF:000005">
    <property type="entry name" value="Chaperone protein dnaJ 1, mitochondrial"/>
    <property type="match status" value="1"/>
</dbReference>
<evidence type="ECO:0000256" key="5">
    <source>
        <dbReference type="ARBA" id="ARBA00022833"/>
    </source>
</evidence>
<keyword evidence="1" id="KW-0235">DNA replication</keyword>
<dbReference type="Gene3D" id="2.60.260.20">
    <property type="entry name" value="Urease metallochaperone UreE, N-terminal domain"/>
    <property type="match status" value="2"/>
</dbReference>
<dbReference type="GO" id="GO:0005737">
    <property type="term" value="C:cytoplasm"/>
    <property type="evidence" value="ECO:0007669"/>
    <property type="project" value="TreeGrafter"/>
</dbReference>
<dbReference type="PANTHER" id="PTHR43096:SF52">
    <property type="entry name" value="DNAJ HOMOLOG 1, MITOCHONDRIAL-RELATED"/>
    <property type="match status" value="1"/>
</dbReference>
<evidence type="ECO:0000256" key="7">
    <source>
        <dbReference type="ARBA" id="ARBA00023186"/>
    </source>
</evidence>
<dbReference type="PROSITE" id="PS00636">
    <property type="entry name" value="DNAJ_1"/>
    <property type="match status" value="1"/>
</dbReference>
<dbReference type="InterPro" id="IPR001623">
    <property type="entry name" value="DnaJ_domain"/>
</dbReference>
<gene>
    <name evidence="10" type="ordered locus">AM1_5693</name>
</gene>
<evidence type="ECO:0000256" key="4">
    <source>
        <dbReference type="ARBA" id="ARBA00022771"/>
    </source>
</evidence>